<evidence type="ECO:0000313" key="2">
    <source>
        <dbReference type="EMBL" id="VDK86715.1"/>
    </source>
</evidence>
<dbReference type="AlphaFoldDB" id="A0A3P6TYT2"/>
<feature type="region of interest" description="Disordered" evidence="1">
    <location>
        <begin position="1"/>
        <end position="28"/>
    </location>
</feature>
<evidence type="ECO:0000256" key="1">
    <source>
        <dbReference type="SAM" id="MobiDB-lite"/>
    </source>
</evidence>
<dbReference type="PANTHER" id="PTHR21301">
    <property type="entry name" value="REVERSE TRANSCRIPTASE"/>
    <property type="match status" value="1"/>
</dbReference>
<proteinExistence type="predicted"/>
<feature type="compositionally biased region" description="Polar residues" evidence="1">
    <location>
        <begin position="10"/>
        <end position="28"/>
    </location>
</feature>
<organism evidence="2 3">
    <name type="scientific">Dibothriocephalus latus</name>
    <name type="common">Fish tapeworm</name>
    <name type="synonym">Diphyllobothrium latum</name>
    <dbReference type="NCBI Taxonomy" id="60516"/>
    <lineage>
        <taxon>Eukaryota</taxon>
        <taxon>Metazoa</taxon>
        <taxon>Spiralia</taxon>
        <taxon>Lophotrochozoa</taxon>
        <taxon>Platyhelminthes</taxon>
        <taxon>Cestoda</taxon>
        <taxon>Eucestoda</taxon>
        <taxon>Diphyllobothriidea</taxon>
        <taxon>Diphyllobothriidae</taxon>
        <taxon>Dibothriocephalus</taxon>
    </lineage>
</organism>
<protein>
    <submittedName>
        <fullName evidence="2">Uncharacterized protein</fullName>
    </submittedName>
</protein>
<evidence type="ECO:0000313" key="3">
    <source>
        <dbReference type="Proteomes" id="UP000281553"/>
    </source>
</evidence>
<dbReference type="EMBL" id="UYRU01044497">
    <property type="protein sequence ID" value="VDK86715.1"/>
    <property type="molecule type" value="Genomic_DNA"/>
</dbReference>
<keyword evidence="3" id="KW-1185">Reference proteome</keyword>
<reference evidence="2 3" key="1">
    <citation type="submission" date="2018-11" db="EMBL/GenBank/DDBJ databases">
        <authorList>
            <consortium name="Pathogen Informatics"/>
        </authorList>
    </citation>
    <scope>NUCLEOTIDE SEQUENCE [LARGE SCALE GENOMIC DNA]</scope>
</reference>
<dbReference type="Proteomes" id="UP000281553">
    <property type="component" value="Unassembled WGS sequence"/>
</dbReference>
<sequence length="222" mass="25489">MLLNDRESYKVSNTADPKTPPSKLSKTLSRLKEEKVVTSKDWYMAKPTEAAMVRFYGLKKEHASLTPVATRLPPRHANIRTGKLAIPEAEALAAETIRDLVRQNYEEREGQPTIQDLIELTEHCGTIKTQRRLFEEYEPTFRALYVNEIYAVIKENSISNCKKKLNSMFSDLHFTMDEEVEGRLPFLDDLVCRQPDGKMAASIYRKPTNTLKILSYISNHPL</sequence>
<name>A0A3P6TYT2_DIBLA</name>
<dbReference type="PANTHER" id="PTHR21301:SF10">
    <property type="entry name" value="REVERSE TRANSCRIPTASE DOMAIN-CONTAINING PROTEIN"/>
    <property type="match status" value="1"/>
</dbReference>
<dbReference type="OrthoDB" id="8042232at2759"/>
<gene>
    <name evidence="2" type="ORF">DILT_LOCUS3918</name>
</gene>
<accession>A0A3P6TYT2</accession>